<sequence>MPDENDAPRSCHGSTLDRLLPERLSRVAAPTPSGVCAR</sequence>
<feature type="region of interest" description="Disordered" evidence="1">
    <location>
        <begin position="1"/>
        <end position="38"/>
    </location>
</feature>
<comment type="caution">
    <text evidence="2">The sequence shown here is derived from an EMBL/GenBank/DDBJ whole genome shotgun (WGS) entry which is preliminary data.</text>
</comment>
<keyword evidence="3" id="KW-1185">Reference proteome</keyword>
<proteinExistence type="predicted"/>
<dbReference type="PATRIC" id="fig|1286094.4.peg.2838"/>
<accession>S3ZKL6</accession>
<protein>
    <submittedName>
        <fullName evidence="2">Uncharacterized protein</fullName>
    </submittedName>
</protein>
<evidence type="ECO:0000313" key="3">
    <source>
        <dbReference type="Proteomes" id="UP000014629"/>
    </source>
</evidence>
<dbReference type="EMBL" id="AOPZ01000119">
    <property type="protein sequence ID" value="EPH44061.1"/>
    <property type="molecule type" value="Genomic_DNA"/>
</dbReference>
<evidence type="ECO:0000256" key="1">
    <source>
        <dbReference type="SAM" id="MobiDB-lite"/>
    </source>
</evidence>
<name>S3ZKL6_9ACTN</name>
<organism evidence="2 3">
    <name type="scientific">Streptomyces aurantiacus JA 4570</name>
    <dbReference type="NCBI Taxonomy" id="1286094"/>
    <lineage>
        <taxon>Bacteria</taxon>
        <taxon>Bacillati</taxon>
        <taxon>Actinomycetota</taxon>
        <taxon>Actinomycetes</taxon>
        <taxon>Kitasatosporales</taxon>
        <taxon>Streptomycetaceae</taxon>
        <taxon>Streptomyces</taxon>
        <taxon>Streptomyces aurantiacus group</taxon>
    </lineage>
</organism>
<reference evidence="2 3" key="1">
    <citation type="submission" date="2013-02" db="EMBL/GenBank/DDBJ databases">
        <title>Draft Genome Sequence of Streptomyces aurantiacus, Which Produces Setomimycin.</title>
        <authorList>
            <person name="Gruening B.A."/>
            <person name="Praeg A."/>
            <person name="Erxleben A."/>
            <person name="Guenther S."/>
            <person name="Mueller M."/>
        </authorList>
    </citation>
    <scope>NUCLEOTIDE SEQUENCE [LARGE SCALE GENOMIC DNA]</scope>
    <source>
        <strain evidence="2 3">JA 4570</strain>
    </source>
</reference>
<evidence type="ECO:0000313" key="2">
    <source>
        <dbReference type="EMBL" id="EPH44061.1"/>
    </source>
</evidence>
<gene>
    <name evidence="2" type="ORF">STRAU_2867</name>
</gene>
<dbReference type="AlphaFoldDB" id="S3ZKL6"/>
<dbReference type="Proteomes" id="UP000014629">
    <property type="component" value="Unassembled WGS sequence"/>
</dbReference>